<evidence type="ECO:0000313" key="1">
    <source>
        <dbReference type="EMBL" id="KAJ3110931.1"/>
    </source>
</evidence>
<name>A0AAD5XDJ9_9FUNG</name>
<keyword evidence="2" id="KW-1185">Reference proteome</keyword>
<feature type="non-terminal residue" evidence="1">
    <location>
        <position position="126"/>
    </location>
</feature>
<comment type="caution">
    <text evidence="1">The sequence shown here is derived from an EMBL/GenBank/DDBJ whole genome shotgun (WGS) entry which is preliminary data.</text>
</comment>
<dbReference type="AlphaFoldDB" id="A0AAD5XDJ9"/>
<dbReference type="EMBL" id="JADGJH010001682">
    <property type="protein sequence ID" value="KAJ3110931.1"/>
    <property type="molecule type" value="Genomic_DNA"/>
</dbReference>
<evidence type="ECO:0000313" key="2">
    <source>
        <dbReference type="Proteomes" id="UP001211907"/>
    </source>
</evidence>
<organism evidence="1 2">
    <name type="scientific">Physocladia obscura</name>
    <dbReference type="NCBI Taxonomy" id="109957"/>
    <lineage>
        <taxon>Eukaryota</taxon>
        <taxon>Fungi</taxon>
        <taxon>Fungi incertae sedis</taxon>
        <taxon>Chytridiomycota</taxon>
        <taxon>Chytridiomycota incertae sedis</taxon>
        <taxon>Chytridiomycetes</taxon>
        <taxon>Chytridiales</taxon>
        <taxon>Chytriomycetaceae</taxon>
        <taxon>Physocladia</taxon>
    </lineage>
</organism>
<accession>A0AAD5XDJ9</accession>
<sequence>MAPTIPLMASSILPAMLPSRIPSLIPTPLRRCAFTLSLVRRFSSSSDPTPIVPRISKLEPFPQHLSRLPAWSIPYIRLARIDRPAGSYLLFLPCSWSIAMANYAHLAATGTATTLVFAKTIALFAA</sequence>
<gene>
    <name evidence="1" type="primary">COQ2_1</name>
    <name evidence="1" type="ORF">HK100_002870</name>
</gene>
<proteinExistence type="predicted"/>
<reference evidence="1" key="1">
    <citation type="submission" date="2020-05" db="EMBL/GenBank/DDBJ databases">
        <title>Phylogenomic resolution of chytrid fungi.</title>
        <authorList>
            <person name="Stajich J.E."/>
            <person name="Amses K."/>
            <person name="Simmons R."/>
            <person name="Seto K."/>
            <person name="Myers J."/>
            <person name="Bonds A."/>
            <person name="Quandt C.A."/>
            <person name="Barry K."/>
            <person name="Liu P."/>
            <person name="Grigoriev I."/>
            <person name="Longcore J.E."/>
            <person name="James T.Y."/>
        </authorList>
    </citation>
    <scope>NUCLEOTIDE SEQUENCE</scope>
    <source>
        <strain evidence="1">JEL0513</strain>
    </source>
</reference>
<protein>
    <submittedName>
        <fullName evidence="1">Para-hydroxybenzoate--polyprenyltransferase, mitochondrial (PHB:polyprenyltransferase)</fullName>
    </submittedName>
</protein>
<dbReference type="Proteomes" id="UP001211907">
    <property type="component" value="Unassembled WGS sequence"/>
</dbReference>